<organism evidence="4 5">
    <name type="scientific">Domibacillus mangrovi</name>
    <dbReference type="NCBI Taxonomy" id="1714354"/>
    <lineage>
        <taxon>Bacteria</taxon>
        <taxon>Bacillati</taxon>
        <taxon>Bacillota</taxon>
        <taxon>Bacilli</taxon>
        <taxon>Bacillales</taxon>
        <taxon>Bacillaceae</taxon>
        <taxon>Domibacillus</taxon>
    </lineage>
</organism>
<dbReference type="EMBL" id="MRWQ01000004">
    <property type="protein sequence ID" value="OKL37640.1"/>
    <property type="molecule type" value="Genomic_DNA"/>
</dbReference>
<evidence type="ECO:0000256" key="2">
    <source>
        <dbReference type="SAM" id="SignalP"/>
    </source>
</evidence>
<protein>
    <recommendedName>
        <fullName evidence="3">SLH domain-containing protein</fullName>
    </recommendedName>
</protein>
<feature type="domain" description="SLH" evidence="3">
    <location>
        <begin position="82"/>
        <end position="145"/>
    </location>
</feature>
<dbReference type="InterPro" id="IPR001119">
    <property type="entry name" value="SLH_dom"/>
</dbReference>
<keyword evidence="5" id="KW-1185">Reference proteome</keyword>
<dbReference type="RefSeq" id="WP_073710791.1">
    <property type="nucleotide sequence ID" value="NZ_MRWQ01000004.1"/>
</dbReference>
<dbReference type="AlphaFoldDB" id="A0A1Q5P5U3"/>
<evidence type="ECO:0000313" key="4">
    <source>
        <dbReference type="EMBL" id="OKL37640.1"/>
    </source>
</evidence>
<gene>
    <name evidence="4" type="ORF">BLL40_04895</name>
</gene>
<name>A0A1Q5P5U3_9BACI</name>
<sequence>MKKYQKMAVSVWMSLLIMTPVFSVEAASFSDVSDRYKESVGYMVDHGISAGINANQFGVSLSMKRVDAAVMLAKALELNLEAAPKSSFTDVPARAQKAVSALKAAGIVSGKTATVFGSDQVLTRGEMAIILVRAYKLQGAANHSFSDVSSRYDAAVQALVANKVTSGKSVVSFGTADSIKRGEFALFLYRTDSKEQMEGNFEVIDIY</sequence>
<dbReference type="InterPro" id="IPR051465">
    <property type="entry name" value="Cell_Envelope_Struct_Comp"/>
</dbReference>
<dbReference type="PROSITE" id="PS51272">
    <property type="entry name" value="SLH"/>
    <property type="match status" value="1"/>
</dbReference>
<evidence type="ECO:0000259" key="3">
    <source>
        <dbReference type="PROSITE" id="PS51272"/>
    </source>
</evidence>
<evidence type="ECO:0000256" key="1">
    <source>
        <dbReference type="ARBA" id="ARBA00022729"/>
    </source>
</evidence>
<proteinExistence type="predicted"/>
<feature type="chain" id="PRO_5012863679" description="SLH domain-containing protein" evidence="2">
    <location>
        <begin position="27"/>
        <end position="207"/>
    </location>
</feature>
<keyword evidence="1 2" id="KW-0732">Signal</keyword>
<dbReference type="Proteomes" id="UP000186524">
    <property type="component" value="Unassembled WGS sequence"/>
</dbReference>
<evidence type="ECO:0000313" key="5">
    <source>
        <dbReference type="Proteomes" id="UP000186524"/>
    </source>
</evidence>
<comment type="caution">
    <text evidence="4">The sequence shown here is derived from an EMBL/GenBank/DDBJ whole genome shotgun (WGS) entry which is preliminary data.</text>
</comment>
<dbReference type="OrthoDB" id="2776339at2"/>
<accession>A0A1Q5P5U3</accession>
<dbReference type="PANTHER" id="PTHR43308:SF5">
    <property type="entry name" value="S-LAYER PROTEIN _ PEPTIDOGLYCAN ENDO-BETA-N-ACETYLGLUCOSAMINIDASE"/>
    <property type="match status" value="1"/>
</dbReference>
<feature type="signal peptide" evidence="2">
    <location>
        <begin position="1"/>
        <end position="26"/>
    </location>
</feature>
<dbReference type="Pfam" id="PF00395">
    <property type="entry name" value="SLH"/>
    <property type="match status" value="2"/>
</dbReference>
<dbReference type="STRING" id="1714354.BLL40_04895"/>
<dbReference type="PANTHER" id="PTHR43308">
    <property type="entry name" value="OUTER MEMBRANE PROTEIN ALPHA-RELATED"/>
    <property type="match status" value="1"/>
</dbReference>
<reference evidence="4 5" key="1">
    <citation type="submission" date="2016-12" db="EMBL/GenBank/DDBJ databases">
        <title>Domibacillus sp. SAOS 44 whole genome sequencing.</title>
        <authorList>
            <person name="Verma A."/>
            <person name="Krishnamurthi S."/>
        </authorList>
    </citation>
    <scope>NUCLEOTIDE SEQUENCE [LARGE SCALE GENOMIC DNA]</scope>
    <source>
        <strain evidence="4 5">SAOS 44</strain>
    </source>
</reference>